<dbReference type="GO" id="GO:0004097">
    <property type="term" value="F:catechol oxidase activity"/>
    <property type="evidence" value="ECO:0007669"/>
    <property type="project" value="UniProtKB-EC"/>
</dbReference>
<keyword evidence="2" id="KW-0186">Copper</keyword>
<keyword evidence="5" id="KW-0560">Oxidoreductase</keyword>
<evidence type="ECO:0000256" key="2">
    <source>
        <dbReference type="ARBA" id="ARBA00023008"/>
    </source>
</evidence>
<gene>
    <name evidence="5" type="ordered locus">AZOLI_2891</name>
</gene>
<dbReference type="EC" id="1.10.3.1" evidence="5"/>
<evidence type="ECO:0000259" key="4">
    <source>
        <dbReference type="PROSITE" id="PS00498"/>
    </source>
</evidence>
<dbReference type="KEGG" id="ali:AZOLI_2891"/>
<evidence type="ECO:0000256" key="1">
    <source>
        <dbReference type="ARBA" id="ARBA00022723"/>
    </source>
</evidence>
<name>G7Z6L5_AZOL4</name>
<dbReference type="HOGENOM" id="CLU_496782_0_0_5"/>
<dbReference type="InterPro" id="IPR002227">
    <property type="entry name" value="Tyrosinase_Cu-bd"/>
</dbReference>
<keyword evidence="6" id="KW-1185">Reference proteome</keyword>
<dbReference type="PANTHER" id="PTHR11474:SF76">
    <property type="entry name" value="SHKT DOMAIN-CONTAINING PROTEIN"/>
    <property type="match status" value="1"/>
</dbReference>
<dbReference type="InterPro" id="IPR008922">
    <property type="entry name" value="Di-copper_centre_dom_sf"/>
</dbReference>
<dbReference type="EMBL" id="FQ311868">
    <property type="protein sequence ID" value="CBS88068.1"/>
    <property type="molecule type" value="Genomic_DNA"/>
</dbReference>
<feature type="domain" description="Tyrosinase copper-binding" evidence="3">
    <location>
        <begin position="123"/>
        <end position="140"/>
    </location>
</feature>
<dbReference type="Gene3D" id="1.10.1280.10">
    <property type="entry name" value="Di-copper center containing domain from catechol oxidase"/>
    <property type="match status" value="1"/>
</dbReference>
<dbReference type="Proteomes" id="UP000005667">
    <property type="component" value="Chromosome"/>
</dbReference>
<organism evidence="5 6">
    <name type="scientific">Azospirillum lipoferum (strain 4B)</name>
    <dbReference type="NCBI Taxonomy" id="862719"/>
    <lineage>
        <taxon>Bacteria</taxon>
        <taxon>Pseudomonadati</taxon>
        <taxon>Pseudomonadota</taxon>
        <taxon>Alphaproteobacteria</taxon>
        <taxon>Rhodospirillales</taxon>
        <taxon>Azospirillaceae</taxon>
        <taxon>Azospirillum</taxon>
    </lineage>
</organism>
<dbReference type="InterPro" id="IPR050316">
    <property type="entry name" value="Tyrosinase/Hemocyanin"/>
</dbReference>
<evidence type="ECO:0000259" key="3">
    <source>
        <dbReference type="PROSITE" id="PS00497"/>
    </source>
</evidence>
<evidence type="ECO:0000313" key="6">
    <source>
        <dbReference type="Proteomes" id="UP000005667"/>
    </source>
</evidence>
<dbReference type="PROSITE" id="PS00498">
    <property type="entry name" value="TYROSINASE_2"/>
    <property type="match status" value="1"/>
</dbReference>
<reference evidence="6" key="1">
    <citation type="journal article" date="2011" name="PLoS Genet.">
        <title>Azospirillum genomes reveal transition of bacteria from aquatic to terrestrial environments.</title>
        <authorList>
            <person name="Wisniewski-Dye F."/>
            <person name="Borziak K."/>
            <person name="Khalsa-Moyers G."/>
            <person name="Alexandre G."/>
            <person name="Sukharnikov L.O."/>
            <person name="Wuichet K."/>
            <person name="Hurst G.B."/>
            <person name="McDonald W.H."/>
            <person name="Robertson J.S."/>
            <person name="Barbe V."/>
            <person name="Calteau A."/>
            <person name="Rouy Z."/>
            <person name="Mangenot S."/>
            <person name="Prigent-Combaret C."/>
            <person name="Normand P."/>
            <person name="Boyer M."/>
            <person name="Siguier P."/>
            <person name="Dessaux Y."/>
            <person name="Elmerich C."/>
            <person name="Condemine G."/>
            <person name="Krishnen G."/>
            <person name="Kennedy I."/>
            <person name="Paterson A.H."/>
            <person name="Gonzalez V."/>
            <person name="Mavingui P."/>
            <person name="Zhulin I.B."/>
        </authorList>
    </citation>
    <scope>NUCLEOTIDE SEQUENCE [LARGE SCALE GENOMIC DNA]</scope>
    <source>
        <strain evidence="6">4B</strain>
    </source>
</reference>
<keyword evidence="1" id="KW-0479">Metal-binding</keyword>
<dbReference type="PRINTS" id="PR00092">
    <property type="entry name" value="TYROSINASE"/>
</dbReference>
<dbReference type="Pfam" id="PF00264">
    <property type="entry name" value="Tyrosinase"/>
    <property type="match status" value="1"/>
</dbReference>
<dbReference type="PROSITE" id="PS00497">
    <property type="entry name" value="TYROSINASE_1"/>
    <property type="match status" value="1"/>
</dbReference>
<dbReference type="SUPFAM" id="SSF48056">
    <property type="entry name" value="Di-copper centre-containing domain"/>
    <property type="match status" value="1"/>
</dbReference>
<dbReference type="AlphaFoldDB" id="G7Z6L5"/>
<feature type="domain" description="Tyrosinase copper-binding" evidence="4">
    <location>
        <begin position="275"/>
        <end position="286"/>
    </location>
</feature>
<dbReference type="Pfam" id="PF25271">
    <property type="entry name" value="DUF7868"/>
    <property type="match status" value="1"/>
</dbReference>
<protein>
    <submittedName>
        <fullName evidence="5">Polyphenol oxidase (Tyrosinase)</fullName>
        <ecNumber evidence="5">1.10.3.1</ecNumber>
    </submittedName>
</protein>
<proteinExistence type="predicted"/>
<dbReference type="GO" id="GO:0046872">
    <property type="term" value="F:metal ion binding"/>
    <property type="evidence" value="ECO:0007669"/>
    <property type="project" value="UniProtKB-KW"/>
</dbReference>
<dbReference type="STRING" id="862719.AZOLI_2891"/>
<dbReference type="PANTHER" id="PTHR11474">
    <property type="entry name" value="TYROSINASE FAMILY MEMBER"/>
    <property type="match status" value="1"/>
</dbReference>
<dbReference type="InterPro" id="IPR057190">
    <property type="entry name" value="DUF7868"/>
</dbReference>
<accession>G7Z6L5</accession>
<sequence>MASGAAVAGLAAVGTPIRLAQAATANRPNIATPAGQAMIAIYEQAVKAMKDPAINNPPQPQSWTFQAYIHSLPYDPQDPNSDGYVNGSASFKAKIDQIYGKNPTGAAASWKKAALACWSTCPHGSPYFLPWHRWYMYYFEQIIRSVSKQPDFALPYWDYGASTSKYLQLPPQFQDPASALYEAIRGNGFTDPLNLVSQTQPMNKNGYLGFPLVDYSGSLVAAAYYPADVGSPLVFPPSAGWYGYGYTGRTETQPHDNVHDGVGGLMGNVPTAAHDPIFYMHHCQIDHLWASWQSYPGNDTINFAPPGQGTAAQPSKADWDAKVFSFVDGMGRLVTATAQGALNYKALGYGYDSLAPKPGDSAVMASTPKSAPVAALASAGATASMIPVSTVAASQNVAVGGGGTTLTLTPVPQANLQGTARATASPATPETLVLKGLTVQKRPPAPLYVFVNLPAGTTAAVGGDYYAGPINLFKVGTVGAAGGNAAGAGGTGHAGHGAGHGMDTASFVYDVSKLLETQRQKGIWSGGPVTVTITTIGQQPGAGTTYVNIGSVELKD</sequence>
<evidence type="ECO:0000313" key="5">
    <source>
        <dbReference type="EMBL" id="CBS88068.1"/>
    </source>
</evidence>